<feature type="transmembrane region" description="Helical" evidence="2">
    <location>
        <begin position="134"/>
        <end position="152"/>
    </location>
</feature>
<keyword evidence="2" id="KW-1133">Transmembrane helix</keyword>
<feature type="transmembrane region" description="Helical" evidence="2">
    <location>
        <begin position="262"/>
        <end position="282"/>
    </location>
</feature>
<feature type="transmembrane region" description="Helical" evidence="2">
    <location>
        <begin position="191"/>
        <end position="212"/>
    </location>
</feature>
<dbReference type="PANTHER" id="PTHR22911:SF79">
    <property type="entry name" value="MOBA-LIKE NTP TRANSFERASE DOMAIN-CONTAINING PROTEIN"/>
    <property type="match status" value="1"/>
</dbReference>
<feature type="transmembrane region" description="Helical" evidence="2">
    <location>
        <begin position="232"/>
        <end position="255"/>
    </location>
</feature>
<dbReference type="AlphaFoldDB" id="A0A512HTI2"/>
<dbReference type="PANTHER" id="PTHR22911">
    <property type="entry name" value="ACYL-MALONYL CONDENSING ENZYME-RELATED"/>
    <property type="match status" value="1"/>
</dbReference>
<accession>A0A512HTI2</accession>
<keyword evidence="2" id="KW-0472">Membrane</keyword>
<sequence>MSTDTPDIVRPTRRTATGLALALTSAVAFGLSGTLARGLMDAGWSAGAAVAMRVTMAALVLAVPGALAVRGRTRLLRTHARTIVLYGLLAVAGAQLFYFMAVARLDVAVALLIEYTAPVAVVCWMWWAGGQRPGRLTVVGAVVAAGGLVLLLDVGGAAIDVVGVLLALGAMVGAAAYFVISADDTSGLPPLTLAAAGLMVASVVFWATALVGWLPLTMTTAPVTFTIGTVPWWVPVVLLGLVTAALAYVTGIAAARRLGSRLASFVALSEVAAALVFAWVLLDQQPGPGQFVGALLVLGGVVVVKLGERRVGSVGPDENLLVEPLPMHQSPHGR</sequence>
<dbReference type="SUPFAM" id="SSF103481">
    <property type="entry name" value="Multidrug resistance efflux transporter EmrE"/>
    <property type="match status" value="2"/>
</dbReference>
<dbReference type="RefSeq" id="WP_146826193.1">
    <property type="nucleotide sequence ID" value="NZ_BAAAYQ010000005.1"/>
</dbReference>
<keyword evidence="5" id="KW-1185">Reference proteome</keyword>
<reference evidence="4 5" key="1">
    <citation type="submission" date="2019-07" db="EMBL/GenBank/DDBJ databases">
        <title>Whole genome shotgun sequence of Aeromicrobium flavum NBRC 107625.</title>
        <authorList>
            <person name="Hosoyama A."/>
            <person name="Uohara A."/>
            <person name="Ohji S."/>
            <person name="Ichikawa N."/>
        </authorList>
    </citation>
    <scope>NUCLEOTIDE SEQUENCE [LARGE SCALE GENOMIC DNA]</scope>
    <source>
        <strain evidence="4 5">NBRC 107625</strain>
    </source>
</reference>
<dbReference type="Proteomes" id="UP000321769">
    <property type="component" value="Unassembled WGS sequence"/>
</dbReference>
<evidence type="ECO:0000313" key="5">
    <source>
        <dbReference type="Proteomes" id="UP000321769"/>
    </source>
</evidence>
<evidence type="ECO:0000259" key="3">
    <source>
        <dbReference type="Pfam" id="PF00892"/>
    </source>
</evidence>
<feature type="transmembrane region" description="Helical" evidence="2">
    <location>
        <begin position="107"/>
        <end position="127"/>
    </location>
</feature>
<dbReference type="OrthoDB" id="154915at2"/>
<organism evidence="4 5">
    <name type="scientific">Aeromicrobium flavum</name>
    <dbReference type="NCBI Taxonomy" id="416568"/>
    <lineage>
        <taxon>Bacteria</taxon>
        <taxon>Bacillati</taxon>
        <taxon>Actinomycetota</taxon>
        <taxon>Actinomycetes</taxon>
        <taxon>Propionibacteriales</taxon>
        <taxon>Nocardioidaceae</taxon>
        <taxon>Aeromicrobium</taxon>
    </lineage>
</organism>
<comment type="caution">
    <text evidence="4">The sequence shown here is derived from an EMBL/GenBank/DDBJ whole genome shotgun (WGS) entry which is preliminary data.</text>
</comment>
<feature type="transmembrane region" description="Helical" evidence="2">
    <location>
        <begin position="158"/>
        <end position="179"/>
    </location>
</feature>
<feature type="transmembrane region" description="Helical" evidence="2">
    <location>
        <begin position="288"/>
        <end position="306"/>
    </location>
</feature>
<dbReference type="GO" id="GO:0016020">
    <property type="term" value="C:membrane"/>
    <property type="evidence" value="ECO:0007669"/>
    <property type="project" value="InterPro"/>
</dbReference>
<evidence type="ECO:0000313" key="4">
    <source>
        <dbReference type="EMBL" id="GEO88763.1"/>
    </source>
</evidence>
<feature type="transmembrane region" description="Helical" evidence="2">
    <location>
        <begin position="46"/>
        <end position="71"/>
    </location>
</feature>
<gene>
    <name evidence="4" type="ORF">AFL01nite_10900</name>
</gene>
<feature type="domain" description="EamA" evidence="3">
    <location>
        <begin position="163"/>
        <end position="304"/>
    </location>
</feature>
<name>A0A512HTI2_9ACTN</name>
<protein>
    <recommendedName>
        <fullName evidence="3">EamA domain-containing protein</fullName>
    </recommendedName>
</protein>
<dbReference type="InterPro" id="IPR037185">
    <property type="entry name" value="EmrE-like"/>
</dbReference>
<feature type="transmembrane region" description="Helical" evidence="2">
    <location>
        <begin position="83"/>
        <end position="101"/>
    </location>
</feature>
<feature type="domain" description="EamA" evidence="3">
    <location>
        <begin position="17"/>
        <end position="152"/>
    </location>
</feature>
<keyword evidence="2" id="KW-0812">Transmembrane</keyword>
<evidence type="ECO:0000256" key="1">
    <source>
        <dbReference type="ARBA" id="ARBA00007362"/>
    </source>
</evidence>
<comment type="similarity">
    <text evidence="1">Belongs to the EamA transporter family.</text>
</comment>
<evidence type="ECO:0000256" key="2">
    <source>
        <dbReference type="SAM" id="Phobius"/>
    </source>
</evidence>
<dbReference type="EMBL" id="BJZQ01000003">
    <property type="protein sequence ID" value="GEO88763.1"/>
    <property type="molecule type" value="Genomic_DNA"/>
</dbReference>
<proteinExistence type="inferred from homology"/>
<dbReference type="Pfam" id="PF00892">
    <property type="entry name" value="EamA"/>
    <property type="match status" value="2"/>
</dbReference>
<dbReference type="InterPro" id="IPR000620">
    <property type="entry name" value="EamA_dom"/>
</dbReference>